<keyword evidence="2" id="KW-1185">Reference proteome</keyword>
<reference evidence="1 2" key="1">
    <citation type="submission" date="2017-04" db="EMBL/GenBank/DDBJ databases">
        <title>Draft genome sequence of Tuber borchii Vittad., a whitish edible truffle.</title>
        <authorList>
            <consortium name="DOE Joint Genome Institute"/>
            <person name="Murat C."/>
            <person name="Kuo A."/>
            <person name="Barry K.W."/>
            <person name="Clum A."/>
            <person name="Dockter R.B."/>
            <person name="Fauchery L."/>
            <person name="Iotti M."/>
            <person name="Kohler A."/>
            <person name="Labutti K."/>
            <person name="Lindquist E.A."/>
            <person name="Lipzen A."/>
            <person name="Ohm R.A."/>
            <person name="Wang M."/>
            <person name="Grigoriev I.V."/>
            <person name="Zambonelli A."/>
            <person name="Martin F.M."/>
        </authorList>
    </citation>
    <scope>NUCLEOTIDE SEQUENCE [LARGE SCALE GENOMIC DNA]</scope>
    <source>
        <strain evidence="1 2">Tbo3840</strain>
    </source>
</reference>
<dbReference type="EMBL" id="NESQ01000238">
    <property type="protein sequence ID" value="PUU75298.1"/>
    <property type="molecule type" value="Genomic_DNA"/>
</dbReference>
<sequence>MLRELFGTKPPLATKKNMPAQLELIQDFQHLTNSLLLEDHKKTINEYFKLLRSTYGTTFPRPDNHHITLAAAMAEWQIGR</sequence>
<proteinExistence type="predicted"/>
<comment type="caution">
    <text evidence="1">The sequence shown here is derived from an EMBL/GenBank/DDBJ whole genome shotgun (WGS) entry which is preliminary data.</text>
</comment>
<organism evidence="1 2">
    <name type="scientific">Tuber borchii</name>
    <name type="common">White truffle</name>
    <dbReference type="NCBI Taxonomy" id="42251"/>
    <lineage>
        <taxon>Eukaryota</taxon>
        <taxon>Fungi</taxon>
        <taxon>Dikarya</taxon>
        <taxon>Ascomycota</taxon>
        <taxon>Pezizomycotina</taxon>
        <taxon>Pezizomycetes</taxon>
        <taxon>Pezizales</taxon>
        <taxon>Tuberaceae</taxon>
        <taxon>Tuber</taxon>
    </lineage>
</organism>
<gene>
    <name evidence="1" type="ORF">B9Z19DRAFT_357835</name>
</gene>
<evidence type="ECO:0000313" key="2">
    <source>
        <dbReference type="Proteomes" id="UP000244722"/>
    </source>
</evidence>
<dbReference type="AlphaFoldDB" id="A0A2T6ZIH9"/>
<name>A0A2T6ZIH9_TUBBO</name>
<protein>
    <submittedName>
        <fullName evidence="1">Uncharacterized protein</fullName>
    </submittedName>
</protein>
<accession>A0A2T6ZIH9</accession>
<dbReference type="Proteomes" id="UP000244722">
    <property type="component" value="Unassembled WGS sequence"/>
</dbReference>
<evidence type="ECO:0000313" key="1">
    <source>
        <dbReference type="EMBL" id="PUU75298.1"/>
    </source>
</evidence>